<dbReference type="Proteomes" id="UP000499080">
    <property type="component" value="Unassembled WGS sequence"/>
</dbReference>
<protein>
    <submittedName>
        <fullName evidence="1">Uncharacterized protein</fullName>
    </submittedName>
</protein>
<reference evidence="1 2" key="1">
    <citation type="journal article" date="2019" name="Sci. Rep.">
        <title>Orb-weaving spider Araneus ventricosus genome elucidates the spidroin gene catalogue.</title>
        <authorList>
            <person name="Kono N."/>
            <person name="Nakamura H."/>
            <person name="Ohtoshi R."/>
            <person name="Moran D.A.P."/>
            <person name="Shinohara A."/>
            <person name="Yoshida Y."/>
            <person name="Fujiwara M."/>
            <person name="Mori M."/>
            <person name="Tomita M."/>
            <person name="Arakawa K."/>
        </authorList>
    </citation>
    <scope>NUCLEOTIDE SEQUENCE [LARGE SCALE GENOMIC DNA]</scope>
</reference>
<accession>A0A4Y2H5Q7</accession>
<evidence type="ECO:0000313" key="2">
    <source>
        <dbReference type="Proteomes" id="UP000499080"/>
    </source>
</evidence>
<comment type="caution">
    <text evidence="1">The sequence shown here is derived from an EMBL/GenBank/DDBJ whole genome shotgun (WGS) entry which is preliminary data.</text>
</comment>
<proteinExistence type="predicted"/>
<keyword evidence="2" id="KW-1185">Reference proteome</keyword>
<dbReference type="AlphaFoldDB" id="A0A4Y2H5Q7"/>
<name>A0A4Y2H5Q7_ARAVE</name>
<dbReference type="OrthoDB" id="8193167at2759"/>
<gene>
    <name evidence="1" type="ORF">AVEN_103436_1</name>
</gene>
<evidence type="ECO:0000313" key="1">
    <source>
        <dbReference type="EMBL" id="GBM60088.1"/>
    </source>
</evidence>
<dbReference type="EMBL" id="BGPR01001713">
    <property type="protein sequence ID" value="GBM60088.1"/>
    <property type="molecule type" value="Genomic_DNA"/>
</dbReference>
<sequence length="125" mass="14709">MRRRNKMKLRGYRYQNYDDNTLQLAISGVVIKEMSSGNASERYNIPRSSDGFCQYGHTDWEVSLHLRLIVKDFLDSVWRQVPQFENNLPGEDWYRSFVKWPKQRLSAYNCQPISRARSSVGLKSA</sequence>
<organism evidence="1 2">
    <name type="scientific">Araneus ventricosus</name>
    <name type="common">Orbweaver spider</name>
    <name type="synonym">Epeira ventricosa</name>
    <dbReference type="NCBI Taxonomy" id="182803"/>
    <lineage>
        <taxon>Eukaryota</taxon>
        <taxon>Metazoa</taxon>
        <taxon>Ecdysozoa</taxon>
        <taxon>Arthropoda</taxon>
        <taxon>Chelicerata</taxon>
        <taxon>Arachnida</taxon>
        <taxon>Araneae</taxon>
        <taxon>Araneomorphae</taxon>
        <taxon>Entelegynae</taxon>
        <taxon>Araneoidea</taxon>
        <taxon>Araneidae</taxon>
        <taxon>Araneus</taxon>
    </lineage>
</organism>